<comment type="caution">
    <text evidence="8">The sequence shown here is derived from an EMBL/GenBank/DDBJ whole genome shotgun (WGS) entry which is preliminary data.</text>
</comment>
<keyword evidence="4 7" id="KW-0812">Transmembrane</keyword>
<keyword evidence="6 7" id="KW-0472">Membrane</keyword>
<dbReference type="Proteomes" id="UP001501565">
    <property type="component" value="Unassembled WGS sequence"/>
</dbReference>
<keyword evidence="9" id="KW-1185">Reference proteome</keyword>
<keyword evidence="5 7" id="KW-1133">Transmembrane helix</keyword>
<evidence type="ECO:0000256" key="2">
    <source>
        <dbReference type="ARBA" id="ARBA00006679"/>
    </source>
</evidence>
<accession>A0ABP7MV35</accession>
<evidence type="ECO:0000256" key="5">
    <source>
        <dbReference type="ARBA" id="ARBA00022989"/>
    </source>
</evidence>
<reference evidence="9" key="1">
    <citation type="journal article" date="2019" name="Int. J. Syst. Evol. Microbiol.">
        <title>The Global Catalogue of Microorganisms (GCM) 10K type strain sequencing project: providing services to taxonomists for standard genome sequencing and annotation.</title>
        <authorList>
            <consortium name="The Broad Institute Genomics Platform"/>
            <consortium name="The Broad Institute Genome Sequencing Center for Infectious Disease"/>
            <person name="Wu L."/>
            <person name="Ma J."/>
        </authorList>
    </citation>
    <scope>NUCLEOTIDE SEQUENCE [LARGE SCALE GENOMIC DNA]</scope>
    <source>
        <strain evidence="9">JCM 17551</strain>
    </source>
</reference>
<keyword evidence="3" id="KW-1003">Cell membrane</keyword>
<dbReference type="RefSeq" id="WP_344799295.1">
    <property type="nucleotide sequence ID" value="NZ_BAABBN010000007.1"/>
</dbReference>
<evidence type="ECO:0000256" key="3">
    <source>
        <dbReference type="ARBA" id="ARBA00022475"/>
    </source>
</evidence>
<dbReference type="InterPro" id="IPR032808">
    <property type="entry name" value="DoxX"/>
</dbReference>
<feature type="transmembrane region" description="Helical" evidence="7">
    <location>
        <begin position="64"/>
        <end position="86"/>
    </location>
</feature>
<evidence type="ECO:0000313" key="9">
    <source>
        <dbReference type="Proteomes" id="UP001501565"/>
    </source>
</evidence>
<comment type="similarity">
    <text evidence="2">Belongs to the DoxX family.</text>
</comment>
<dbReference type="Pfam" id="PF07681">
    <property type="entry name" value="DoxX"/>
    <property type="match status" value="1"/>
</dbReference>
<feature type="transmembrane region" description="Helical" evidence="7">
    <location>
        <begin position="121"/>
        <end position="144"/>
    </location>
</feature>
<dbReference type="PANTHER" id="PTHR33452">
    <property type="entry name" value="OXIDOREDUCTASE CATD-RELATED"/>
    <property type="match status" value="1"/>
</dbReference>
<feature type="transmembrane region" description="Helical" evidence="7">
    <location>
        <begin position="21"/>
        <end position="44"/>
    </location>
</feature>
<dbReference type="InterPro" id="IPR051907">
    <property type="entry name" value="DoxX-like_oxidoreductase"/>
</dbReference>
<sequence>MIKLANQAHEYYQFVSNALSKLHSVVVLAIRFYIAKVFFLAGLTKLQDWETTLFLFEEEYQVPLLNFEVAAYLATFGEIVLPVLLIAGLFTRFSAVALSVVNAVAVVSLIEIAPAALYLHVIWGVLLAQVAIYGGGVISLDQLLKKTWLNKAKA</sequence>
<evidence type="ECO:0000256" key="1">
    <source>
        <dbReference type="ARBA" id="ARBA00004651"/>
    </source>
</evidence>
<gene>
    <name evidence="8" type="ORF">GCM10022277_29210</name>
</gene>
<evidence type="ECO:0000313" key="8">
    <source>
        <dbReference type="EMBL" id="GAA3930665.1"/>
    </source>
</evidence>
<dbReference type="EMBL" id="BAABBN010000007">
    <property type="protein sequence ID" value="GAA3930665.1"/>
    <property type="molecule type" value="Genomic_DNA"/>
</dbReference>
<protein>
    <submittedName>
        <fullName evidence="8">DoxX family protein</fullName>
    </submittedName>
</protein>
<comment type="subcellular location">
    <subcellularLocation>
        <location evidence="1">Cell membrane</location>
        <topology evidence="1">Multi-pass membrane protein</topology>
    </subcellularLocation>
</comment>
<feature type="transmembrane region" description="Helical" evidence="7">
    <location>
        <begin position="93"/>
        <end position="115"/>
    </location>
</feature>
<organism evidence="8 9">
    <name type="scientific">Litoribacillus peritrichatus</name>
    <dbReference type="NCBI Taxonomy" id="718191"/>
    <lineage>
        <taxon>Bacteria</taxon>
        <taxon>Pseudomonadati</taxon>
        <taxon>Pseudomonadota</taxon>
        <taxon>Gammaproteobacteria</taxon>
        <taxon>Oceanospirillales</taxon>
        <taxon>Oceanospirillaceae</taxon>
        <taxon>Litoribacillus</taxon>
    </lineage>
</organism>
<name>A0ABP7MV35_9GAMM</name>
<evidence type="ECO:0000256" key="4">
    <source>
        <dbReference type="ARBA" id="ARBA00022692"/>
    </source>
</evidence>
<dbReference type="PANTHER" id="PTHR33452:SF1">
    <property type="entry name" value="INNER MEMBRANE PROTEIN YPHA-RELATED"/>
    <property type="match status" value="1"/>
</dbReference>
<evidence type="ECO:0000256" key="7">
    <source>
        <dbReference type="SAM" id="Phobius"/>
    </source>
</evidence>
<evidence type="ECO:0000256" key="6">
    <source>
        <dbReference type="ARBA" id="ARBA00023136"/>
    </source>
</evidence>
<proteinExistence type="inferred from homology"/>